<gene>
    <name evidence="2" type="ORF">OPV22_000577</name>
</gene>
<organism evidence="2 3">
    <name type="scientific">Ensete ventricosum</name>
    <name type="common">Abyssinian banana</name>
    <name type="synonym">Musa ensete</name>
    <dbReference type="NCBI Taxonomy" id="4639"/>
    <lineage>
        <taxon>Eukaryota</taxon>
        <taxon>Viridiplantae</taxon>
        <taxon>Streptophyta</taxon>
        <taxon>Embryophyta</taxon>
        <taxon>Tracheophyta</taxon>
        <taxon>Spermatophyta</taxon>
        <taxon>Magnoliopsida</taxon>
        <taxon>Liliopsida</taxon>
        <taxon>Zingiberales</taxon>
        <taxon>Musaceae</taxon>
        <taxon>Ensete</taxon>
    </lineage>
</organism>
<sequence length="101" mass="10525">MSRSSSLLLLLLLAFVFVAEMIAADTAAVYQPVSSFGVSSSSLESRASAVSLRALRSASSRFRAAFRPAGTKAESVTGPVELGPGLPQRSLTEGILKVVLL</sequence>
<name>A0AAV8RTE9_ENSVE</name>
<feature type="signal peptide" evidence="1">
    <location>
        <begin position="1"/>
        <end position="23"/>
    </location>
</feature>
<keyword evidence="3" id="KW-1185">Reference proteome</keyword>
<comment type="caution">
    <text evidence="2">The sequence shown here is derived from an EMBL/GenBank/DDBJ whole genome shotgun (WGS) entry which is preliminary data.</text>
</comment>
<evidence type="ECO:0000256" key="1">
    <source>
        <dbReference type="SAM" id="SignalP"/>
    </source>
</evidence>
<accession>A0AAV8RTE9</accession>
<dbReference type="AlphaFoldDB" id="A0AAV8RTE9"/>
<evidence type="ECO:0000313" key="3">
    <source>
        <dbReference type="Proteomes" id="UP001222027"/>
    </source>
</evidence>
<proteinExistence type="predicted"/>
<feature type="chain" id="PRO_5043653368" evidence="1">
    <location>
        <begin position="24"/>
        <end position="101"/>
    </location>
</feature>
<dbReference type="EMBL" id="JAQQAF010000001">
    <property type="protein sequence ID" value="KAJ8510143.1"/>
    <property type="molecule type" value="Genomic_DNA"/>
</dbReference>
<reference evidence="2 3" key="1">
    <citation type="submission" date="2022-12" db="EMBL/GenBank/DDBJ databases">
        <title>Chromosome-scale assembly of the Ensete ventricosum genome.</title>
        <authorList>
            <person name="Dussert Y."/>
            <person name="Stocks J."/>
            <person name="Wendawek A."/>
            <person name="Woldeyes F."/>
            <person name="Nichols R.A."/>
            <person name="Borrell J.S."/>
        </authorList>
    </citation>
    <scope>NUCLEOTIDE SEQUENCE [LARGE SCALE GENOMIC DNA]</scope>
    <source>
        <strain evidence="3">cv. Maze</strain>
        <tissue evidence="2">Seeds</tissue>
    </source>
</reference>
<protein>
    <submittedName>
        <fullName evidence="2">Uncharacterized protein</fullName>
    </submittedName>
</protein>
<evidence type="ECO:0000313" key="2">
    <source>
        <dbReference type="EMBL" id="KAJ8510143.1"/>
    </source>
</evidence>
<dbReference type="Proteomes" id="UP001222027">
    <property type="component" value="Unassembled WGS sequence"/>
</dbReference>
<keyword evidence="1" id="KW-0732">Signal</keyword>